<feature type="repeat" description="WD" evidence="1">
    <location>
        <begin position="102"/>
        <end position="144"/>
    </location>
</feature>
<dbReference type="InterPro" id="IPR049567">
    <property type="entry name" value="WDR59-like"/>
</dbReference>
<dbReference type="GO" id="GO:1904263">
    <property type="term" value="P:positive regulation of TORC1 signaling"/>
    <property type="evidence" value="ECO:0007669"/>
    <property type="project" value="TreeGrafter"/>
</dbReference>
<dbReference type="InterPro" id="IPR036322">
    <property type="entry name" value="WD40_repeat_dom_sf"/>
</dbReference>
<dbReference type="InterPro" id="IPR001680">
    <property type="entry name" value="WD40_rpt"/>
</dbReference>
<feature type="region of interest" description="Disordered" evidence="2">
    <location>
        <begin position="961"/>
        <end position="994"/>
    </location>
</feature>
<feature type="region of interest" description="Disordered" evidence="2">
    <location>
        <begin position="917"/>
        <end position="944"/>
    </location>
</feature>
<evidence type="ECO:0000313" key="3">
    <source>
        <dbReference type="EMBL" id="PPJ50171.1"/>
    </source>
</evidence>
<evidence type="ECO:0000313" key="4">
    <source>
        <dbReference type="Proteomes" id="UP000237631"/>
    </source>
</evidence>
<keyword evidence="1" id="KW-0853">WD repeat</keyword>
<keyword evidence="4" id="KW-1185">Reference proteome</keyword>
<organism evidence="3 4">
    <name type="scientific">Cercospora berteroae</name>
    <dbReference type="NCBI Taxonomy" id="357750"/>
    <lineage>
        <taxon>Eukaryota</taxon>
        <taxon>Fungi</taxon>
        <taxon>Dikarya</taxon>
        <taxon>Ascomycota</taxon>
        <taxon>Pezizomycotina</taxon>
        <taxon>Dothideomycetes</taxon>
        <taxon>Dothideomycetidae</taxon>
        <taxon>Mycosphaerellales</taxon>
        <taxon>Mycosphaerellaceae</taxon>
        <taxon>Cercospora</taxon>
    </lineage>
</organism>
<feature type="compositionally biased region" description="Low complexity" evidence="2">
    <location>
        <begin position="424"/>
        <end position="442"/>
    </location>
</feature>
<feature type="compositionally biased region" description="Polar residues" evidence="2">
    <location>
        <begin position="930"/>
        <end position="944"/>
    </location>
</feature>
<accession>A0A2S6BRS3</accession>
<feature type="compositionally biased region" description="Polar residues" evidence="2">
    <location>
        <begin position="848"/>
        <end position="870"/>
    </location>
</feature>
<dbReference type="GO" id="GO:0035859">
    <property type="term" value="C:Seh1-associated complex"/>
    <property type="evidence" value="ECO:0007669"/>
    <property type="project" value="TreeGrafter"/>
</dbReference>
<proteinExistence type="predicted"/>
<protein>
    <submittedName>
        <fullName evidence="3">Uncharacterized protein</fullName>
    </submittedName>
</protein>
<dbReference type="AlphaFoldDB" id="A0A2S6BRS3"/>
<dbReference type="GO" id="GO:0035591">
    <property type="term" value="F:signaling adaptor activity"/>
    <property type="evidence" value="ECO:0007669"/>
    <property type="project" value="TreeGrafter"/>
</dbReference>
<dbReference type="PANTHER" id="PTHR46170:SF1">
    <property type="entry name" value="GATOR COMPLEX PROTEIN WDR59"/>
    <property type="match status" value="1"/>
</dbReference>
<evidence type="ECO:0000256" key="1">
    <source>
        <dbReference type="PROSITE-ProRule" id="PRU00221"/>
    </source>
</evidence>
<sequence>MEFASPRWAAYDDTSALRETSSSDATYAVSAQYAAYANRRGVFARKLTTNEHYKRLFRYDDDRPWFQPLLAFSSIRGKLLAIATGVQILIFDLDTKKVKNVLKGNGRIITSLAWAESKPGILATGAVDGSICVWSLRQSARPLHHARTLHSACTHVAFHPKNHELIASCHKGRVSVWALPSTTPFLVSKSKDTDISALRWFATDPSRVLGISTTGSVSIYDIKRALLNFEKTPRRGADDSTNEDGLFRSFEDVKYTPASTFELGLKISQATLIGRNGLIVLPRYGHILYFITFFADKDEATELWRLRLDDLIDCFSLRVRESSVQIVACIGVETQTYDVPVAVLHGMGWDQSTHNDQLINYNKGSFDRAETRSRTMRPEQIAFDRLSHSPPPRKPSVHDRFRRPHFAPKEREVSPSNRKARTTLQYSPLPSMSSSLELPKPSVDTDEQDSPMPFLSPSIPARRTSTGHVITPLDESIRLPPRASFDSITSTAGHDSDSDDETFAEHMQGSGSFLPGGVNVPLPRTCGACFGPSGQLLMFFPTRVQPTSADEGNDLEELGTRGRQNSEVTRLFPTFGNLSTFYRTDVAVDSDGSVSPHKQVRAGPRLSMPTSSFGDTRWAVKVSPLKPTNSGLPLQQKIKVSVHEVKSLQSSQRLAYDYRILPDDGESASALCYENAEFAIGASMDEAAEMWRALAILLEQRNCSSSDLALHEHEATIKLQNQRPALSRNLSLASDYAENTVEPDTIKLHWLQHPMGKTWAVDRILRWAEKQADIQLLACVSSLLIKVSEVIRSEHTGRKSASLTQHEPYAGLNGFPGGKMTLNIPLLRTGTELTEASLLDESPEKPYSSRTSSRDPSLPTTPYLESSASTPPLALPYFNRQSTRVSAAGSASPETHRGSISAAAKYYAQTLSDKLAGYSTSPPARRLGTSPGNELSTSLPTATGSWSKSVSFAAASDAARDGRHSLSLTRDEDASDSDRTIDELSLPRTPNPGAGVTVRELNGQSFWNDPFASPGLPSLMPNHFATKCNIWRSHYAEQLRSWDLIIEAAELENVSDLAGAKPSAPKPPAGDKVLPQLDAHCRGATCSICFCAIKAAKQLCPACLHTTHPWCLEDLLAHLDADDAAFTCPTGCGCQCLEQADVHFVLEDGIIVENREESLGDSGLRALFAKKRSLTDPRLLRERLEGNSW</sequence>
<evidence type="ECO:0000256" key="2">
    <source>
        <dbReference type="SAM" id="MobiDB-lite"/>
    </source>
</evidence>
<dbReference type="InterPro" id="IPR015943">
    <property type="entry name" value="WD40/YVTN_repeat-like_dom_sf"/>
</dbReference>
<name>A0A2S6BRS3_9PEZI</name>
<dbReference type="Gene3D" id="2.130.10.10">
    <property type="entry name" value="YVTN repeat-like/Quinoprotein amine dehydrogenase"/>
    <property type="match status" value="1"/>
</dbReference>
<feature type="compositionally biased region" description="Basic and acidic residues" evidence="2">
    <location>
        <begin position="961"/>
        <end position="982"/>
    </location>
</feature>
<feature type="region of interest" description="Disordered" evidence="2">
    <location>
        <begin position="835"/>
        <end position="875"/>
    </location>
</feature>
<dbReference type="PANTHER" id="PTHR46170">
    <property type="entry name" value="GATOR COMPLEX PROTEIN WDR59"/>
    <property type="match status" value="1"/>
</dbReference>
<dbReference type="SMART" id="SM00320">
    <property type="entry name" value="WD40"/>
    <property type="match status" value="3"/>
</dbReference>
<gene>
    <name evidence="3" type="ORF">CBER1_05199</name>
</gene>
<dbReference type="OrthoDB" id="311712at2759"/>
<feature type="region of interest" description="Disordered" evidence="2">
    <location>
        <begin position="380"/>
        <end position="510"/>
    </location>
</feature>
<dbReference type="SUPFAM" id="SSF50978">
    <property type="entry name" value="WD40 repeat-like"/>
    <property type="match status" value="1"/>
</dbReference>
<dbReference type="PROSITE" id="PS50082">
    <property type="entry name" value="WD_REPEATS_2"/>
    <property type="match status" value="1"/>
</dbReference>
<dbReference type="Proteomes" id="UP000237631">
    <property type="component" value="Unassembled WGS sequence"/>
</dbReference>
<dbReference type="STRING" id="357750.A0A2S6BRS3"/>
<reference evidence="4" key="1">
    <citation type="journal article" date="2017" name="bioRxiv">
        <title>Conservation of a gene cluster reveals novel cercosporin biosynthetic mechanisms and extends production to the genus Colletotrichum.</title>
        <authorList>
            <person name="de Jonge R."/>
            <person name="Ebert M.K."/>
            <person name="Huitt-Roehl C.R."/>
            <person name="Pal P."/>
            <person name="Suttle J.C."/>
            <person name="Spanner R.E."/>
            <person name="Neubauer J.D."/>
            <person name="Jurick W.M.II."/>
            <person name="Stott K.A."/>
            <person name="Secor G.A."/>
            <person name="Thomma B.P.H.J."/>
            <person name="Van de Peer Y."/>
            <person name="Townsend C.A."/>
            <person name="Bolton M.D."/>
        </authorList>
    </citation>
    <scope>NUCLEOTIDE SEQUENCE [LARGE SCALE GENOMIC DNA]</scope>
    <source>
        <strain evidence="4">CBS538.71</strain>
    </source>
</reference>
<dbReference type="GO" id="GO:0034198">
    <property type="term" value="P:cellular response to amino acid starvation"/>
    <property type="evidence" value="ECO:0007669"/>
    <property type="project" value="TreeGrafter"/>
</dbReference>
<dbReference type="GO" id="GO:0005774">
    <property type="term" value="C:vacuolar membrane"/>
    <property type="evidence" value="ECO:0007669"/>
    <property type="project" value="TreeGrafter"/>
</dbReference>
<comment type="caution">
    <text evidence="3">The sequence shown here is derived from an EMBL/GenBank/DDBJ whole genome shotgun (WGS) entry which is preliminary data.</text>
</comment>
<dbReference type="EMBL" id="PNEN01001791">
    <property type="protein sequence ID" value="PPJ50171.1"/>
    <property type="molecule type" value="Genomic_DNA"/>
</dbReference>